<reference evidence="2" key="1">
    <citation type="submission" date="2015-03" db="EMBL/GenBank/DDBJ databases">
        <title>Wuchereria bancrofti Genome Sequencing Papua New Guinea Strain.</title>
        <authorList>
            <person name="Small S.T."/>
            <person name="Serre D."/>
            <person name="Zimmerman P.A."/>
        </authorList>
    </citation>
    <scope>NUCLEOTIDE SEQUENCE [LARGE SCALE GENOMIC DNA]</scope>
    <source>
        <strain evidence="2">pt0022</strain>
    </source>
</reference>
<organism evidence="2 3">
    <name type="scientific">Wuchereria bancrofti</name>
    <dbReference type="NCBI Taxonomy" id="6293"/>
    <lineage>
        <taxon>Eukaryota</taxon>
        <taxon>Metazoa</taxon>
        <taxon>Ecdysozoa</taxon>
        <taxon>Nematoda</taxon>
        <taxon>Chromadorea</taxon>
        <taxon>Rhabditida</taxon>
        <taxon>Spirurina</taxon>
        <taxon>Spiruromorpha</taxon>
        <taxon>Filarioidea</taxon>
        <taxon>Onchocercidae</taxon>
        <taxon>Wuchereria</taxon>
    </lineage>
</organism>
<keyword evidence="1" id="KW-0472">Membrane</keyword>
<feature type="transmembrane region" description="Helical" evidence="1">
    <location>
        <begin position="135"/>
        <end position="154"/>
    </location>
</feature>
<feature type="transmembrane region" description="Helical" evidence="1">
    <location>
        <begin position="105"/>
        <end position="123"/>
    </location>
</feature>
<sequence length="189" mass="21360">MEIISGSFGSTKIAMARPATRRNRFFWELIVAFMFVVSAAVFQTFHFFNNAWLVHTNGSYIYQRGLGDDCVKSGEFSDGIKCTSWLDGEYSTFVINGQDITASDVVPPSTVFVNVFIIFIVMADSSEPFIKTMKYCSLGSAFYYFLLSCLLFWIGSAVHFDSWIDVYDNIHTNDLPMGLLGHIRRNVTS</sequence>
<feature type="transmembrane region" description="Helical" evidence="1">
    <location>
        <begin position="25"/>
        <end position="48"/>
    </location>
</feature>
<protein>
    <submittedName>
        <fullName evidence="3">Uncharacterized protein</fullName>
    </submittedName>
</protein>
<reference evidence="3" key="3">
    <citation type="submission" date="2024-02" db="UniProtKB">
        <authorList>
            <consortium name="WormBaseParasite"/>
        </authorList>
    </citation>
    <scope>IDENTIFICATION</scope>
    <source>
        <strain evidence="3">pt0022</strain>
    </source>
</reference>
<keyword evidence="1" id="KW-1133">Transmembrane helix</keyword>
<reference evidence="2" key="2">
    <citation type="journal article" date="2016" name="Mol. Ecol.">
        <title>Population genomics of the filarial nematode parasite Wuchereria bancrofti from mosquitoes.</title>
        <authorList>
            <person name="Small S.T."/>
            <person name="Reimer L.J."/>
            <person name="Tisch D.J."/>
            <person name="King C.L."/>
            <person name="Christensen B.M."/>
            <person name="Siba P.M."/>
            <person name="Kazura J.W."/>
            <person name="Serre D."/>
            <person name="Zimmerman P.A."/>
        </authorList>
    </citation>
    <scope>NUCLEOTIDE SEQUENCE</scope>
    <source>
        <strain evidence="2">pt0022</strain>
    </source>
</reference>
<accession>A0AAF5PH38</accession>
<dbReference type="AlphaFoldDB" id="A0AAF5PH38"/>
<dbReference type="WBParaSite" id="mrna-Wban_00571">
    <property type="protein sequence ID" value="mrna-Wban_00571"/>
    <property type="gene ID" value="Wban_00571"/>
</dbReference>
<name>A0AAF5PH38_WUCBA</name>
<evidence type="ECO:0000313" key="3">
    <source>
        <dbReference type="WBParaSite" id="mrna-Wban_00571"/>
    </source>
</evidence>
<proteinExistence type="predicted"/>
<evidence type="ECO:0000256" key="1">
    <source>
        <dbReference type="SAM" id="Phobius"/>
    </source>
</evidence>
<dbReference type="Proteomes" id="UP000093561">
    <property type="component" value="Unassembled WGS sequence"/>
</dbReference>
<evidence type="ECO:0000313" key="2">
    <source>
        <dbReference type="Proteomes" id="UP000093561"/>
    </source>
</evidence>
<keyword evidence="1" id="KW-0812">Transmembrane</keyword>